<organism evidence="1 2">
    <name type="scientific">Heliophilum fasciatum</name>
    <dbReference type="NCBI Taxonomy" id="35700"/>
    <lineage>
        <taxon>Bacteria</taxon>
        <taxon>Bacillati</taxon>
        <taxon>Bacillota</taxon>
        <taxon>Clostridia</taxon>
        <taxon>Eubacteriales</taxon>
        <taxon>Heliobacteriaceae</taxon>
        <taxon>Heliophilum</taxon>
    </lineage>
</organism>
<dbReference type="Proteomes" id="UP000294813">
    <property type="component" value="Unassembled WGS sequence"/>
</dbReference>
<sequence length="56" mass="6514">MEVRCMLCGKKEDVTQEHPKWDEVRGKTKVVTYICLNCTAKVRYEANEGQKLPKPM</sequence>
<evidence type="ECO:0000313" key="2">
    <source>
        <dbReference type="Proteomes" id="UP000294813"/>
    </source>
</evidence>
<dbReference type="Pfam" id="PF09963">
    <property type="entry name" value="DUF2197"/>
    <property type="match status" value="1"/>
</dbReference>
<dbReference type="AlphaFoldDB" id="A0A4R2RDW4"/>
<protein>
    <submittedName>
        <fullName evidence="1">Uncharacterized protein DUF2197</fullName>
    </submittedName>
</protein>
<accession>A0A4R2RDW4</accession>
<keyword evidence="2" id="KW-1185">Reference proteome</keyword>
<reference evidence="1 2" key="1">
    <citation type="submission" date="2019-03" db="EMBL/GenBank/DDBJ databases">
        <title>Genomic Encyclopedia of Type Strains, Phase IV (KMG-IV): sequencing the most valuable type-strain genomes for metagenomic binning, comparative biology and taxonomic classification.</title>
        <authorList>
            <person name="Goeker M."/>
        </authorList>
    </citation>
    <scope>NUCLEOTIDE SEQUENCE [LARGE SCALE GENOMIC DNA]</scope>
    <source>
        <strain evidence="1 2">DSM 11170</strain>
    </source>
</reference>
<dbReference type="RefSeq" id="WP_131920584.1">
    <property type="nucleotide sequence ID" value="NZ_JAOQNU010000033.1"/>
</dbReference>
<dbReference type="OrthoDB" id="2382245at2"/>
<evidence type="ECO:0000313" key="1">
    <source>
        <dbReference type="EMBL" id="TCP60993.1"/>
    </source>
</evidence>
<proteinExistence type="predicted"/>
<comment type="caution">
    <text evidence="1">The sequence shown here is derived from an EMBL/GenBank/DDBJ whole genome shotgun (WGS) entry which is preliminary data.</text>
</comment>
<dbReference type="EMBL" id="SLXT01000032">
    <property type="protein sequence ID" value="TCP60993.1"/>
    <property type="molecule type" value="Genomic_DNA"/>
</dbReference>
<gene>
    <name evidence="1" type="ORF">EDD73_13219</name>
</gene>
<name>A0A4R2RDW4_9FIRM</name>
<dbReference type="InterPro" id="IPR019241">
    <property type="entry name" value="DUF2197"/>
</dbReference>